<dbReference type="CDD" id="cd08049">
    <property type="entry name" value="TAF8"/>
    <property type="match status" value="1"/>
</dbReference>
<dbReference type="Proteomes" id="UP001202479">
    <property type="component" value="Unassembled WGS sequence"/>
</dbReference>
<evidence type="ECO:0000256" key="6">
    <source>
        <dbReference type="ARBA" id="ARBA00023242"/>
    </source>
</evidence>
<dbReference type="GO" id="GO:0006367">
    <property type="term" value="P:transcription initiation at RNA polymerase II promoter"/>
    <property type="evidence" value="ECO:0007669"/>
    <property type="project" value="TreeGrafter"/>
</dbReference>
<feature type="region of interest" description="Disordered" evidence="8">
    <location>
        <begin position="358"/>
        <end position="383"/>
    </location>
</feature>
<sequence>MNFSRQTPVEEVQFTKVIAILLQFKEYRVTELFLTQLVALASNYIDDLLVQLLGYAQLQRRRKPALSDIRILFKLNNVPTRDLAHEIDTTRHFPQLYRQQIQDVMKESAVQQDESIESLPFFQNEHNAIAAVVPNLRKKPSYVPSYLPDLPSDYTYQSTPIYTQPLKDLKQLRIKLVEQSRMTEKYLYELIENDDVENNIKTNFEKKLQEMIQDESSRKKDSVLEEEVHEKQPIANEQHESEQDPTIFKFDFEKYARQRKNIRLKREREFEAKRNLRDSNVFIKAETYFSPYATKKPTKETSIYFKNVLDEEFEKVIVSLRLKEMEKQEAEMKERKQREERQLREKNEIQFDFSNFKRHYSSDSNSDSDIGNDMFNEETTEFS</sequence>
<dbReference type="EMBL" id="JAHUZD010000104">
    <property type="protein sequence ID" value="KAI3404315.2"/>
    <property type="molecule type" value="Genomic_DNA"/>
</dbReference>
<dbReference type="InterPro" id="IPR019473">
    <property type="entry name" value="TFIID_su8_C"/>
</dbReference>
<evidence type="ECO:0000256" key="5">
    <source>
        <dbReference type="ARBA" id="ARBA00023163"/>
    </source>
</evidence>
<protein>
    <recommendedName>
        <fullName evidence="3">Transcription initiation factor TFIID subunit 8</fullName>
    </recommendedName>
</protein>
<evidence type="ECO:0000256" key="3">
    <source>
        <dbReference type="ARBA" id="ARBA00017307"/>
    </source>
</evidence>
<dbReference type="PANTHER" id="PTHR46469:SF1">
    <property type="entry name" value="TRANSCRIPTION INITIATION FACTOR TFIID SUBUNIT 8"/>
    <property type="match status" value="1"/>
</dbReference>
<name>A0AAI9SX12_9ASCO</name>
<keyword evidence="7" id="KW-0175">Coiled coil</keyword>
<dbReference type="GO" id="GO:0005669">
    <property type="term" value="C:transcription factor TFIID complex"/>
    <property type="evidence" value="ECO:0007669"/>
    <property type="project" value="InterPro"/>
</dbReference>
<evidence type="ECO:0000256" key="4">
    <source>
        <dbReference type="ARBA" id="ARBA00023015"/>
    </source>
</evidence>
<keyword evidence="6" id="KW-0539">Nucleus</keyword>
<accession>A0AAI9SX12</accession>
<proteinExistence type="inferred from homology"/>
<dbReference type="AlphaFoldDB" id="A0AAI9SX12"/>
<organism evidence="10 11">
    <name type="scientific">Candida oxycetoniae</name>
    <dbReference type="NCBI Taxonomy" id="497107"/>
    <lineage>
        <taxon>Eukaryota</taxon>
        <taxon>Fungi</taxon>
        <taxon>Dikarya</taxon>
        <taxon>Ascomycota</taxon>
        <taxon>Saccharomycotina</taxon>
        <taxon>Pichiomycetes</taxon>
        <taxon>Debaryomycetaceae</taxon>
        <taxon>Candida/Lodderomyces clade</taxon>
        <taxon>Candida</taxon>
    </lineage>
</organism>
<evidence type="ECO:0000313" key="11">
    <source>
        <dbReference type="Proteomes" id="UP001202479"/>
    </source>
</evidence>
<feature type="compositionally biased region" description="Basic and acidic residues" evidence="8">
    <location>
        <begin position="215"/>
        <end position="242"/>
    </location>
</feature>
<dbReference type="InterPro" id="IPR037818">
    <property type="entry name" value="TAF8"/>
</dbReference>
<keyword evidence="5" id="KW-0804">Transcription</keyword>
<gene>
    <name evidence="10" type="ORF">KGF56_002835</name>
</gene>
<dbReference type="PANTHER" id="PTHR46469">
    <property type="entry name" value="TRANSCRIPTION INITIATION FACTOR TFIID SUBUNIT 8"/>
    <property type="match status" value="1"/>
</dbReference>
<keyword evidence="4" id="KW-0805">Transcription regulation</keyword>
<evidence type="ECO:0000256" key="1">
    <source>
        <dbReference type="ARBA" id="ARBA00004123"/>
    </source>
</evidence>
<feature type="domain" description="Transcription factor TFIID subunit 8 C-terminal" evidence="9">
    <location>
        <begin position="142"/>
        <end position="190"/>
    </location>
</feature>
<comment type="similarity">
    <text evidence="2">Belongs to the TAF8 family.</text>
</comment>
<dbReference type="RefSeq" id="XP_049180060.1">
    <property type="nucleotide sequence ID" value="XM_049324106.1"/>
</dbReference>
<evidence type="ECO:0000256" key="2">
    <source>
        <dbReference type="ARBA" id="ARBA00008767"/>
    </source>
</evidence>
<comment type="subcellular location">
    <subcellularLocation>
        <location evidence="1">Nucleus</location>
    </subcellularLocation>
</comment>
<evidence type="ECO:0000259" key="9">
    <source>
        <dbReference type="Pfam" id="PF10406"/>
    </source>
</evidence>
<comment type="caution">
    <text evidence="10">The sequence shown here is derived from an EMBL/GenBank/DDBJ whole genome shotgun (WGS) entry which is preliminary data.</text>
</comment>
<dbReference type="GeneID" id="73380452"/>
<evidence type="ECO:0000256" key="7">
    <source>
        <dbReference type="SAM" id="Coils"/>
    </source>
</evidence>
<dbReference type="Pfam" id="PF10406">
    <property type="entry name" value="TAF8_C"/>
    <property type="match status" value="1"/>
</dbReference>
<feature type="coiled-coil region" evidence="7">
    <location>
        <begin position="320"/>
        <end position="349"/>
    </location>
</feature>
<evidence type="ECO:0000313" key="10">
    <source>
        <dbReference type="EMBL" id="KAI3404315.2"/>
    </source>
</evidence>
<feature type="region of interest" description="Disordered" evidence="8">
    <location>
        <begin position="215"/>
        <end position="243"/>
    </location>
</feature>
<evidence type="ECO:0000256" key="8">
    <source>
        <dbReference type="SAM" id="MobiDB-lite"/>
    </source>
</evidence>
<keyword evidence="11" id="KW-1185">Reference proteome</keyword>
<reference evidence="10" key="1">
    <citation type="journal article" date="2022" name="DNA Res.">
        <title>Genome analysis of five recently described species of the CUG-Ser clade uncovers Candida theae as a new hybrid lineage with pathogenic potential in the Candida parapsilosis species complex.</title>
        <authorList>
            <person name="Mixao V."/>
            <person name="Del Olmo V."/>
            <person name="Hegedusova E."/>
            <person name="Saus E."/>
            <person name="Pryszcz L."/>
            <person name="Cillingova A."/>
            <person name="Nosek J."/>
            <person name="Gabaldon T."/>
        </authorList>
    </citation>
    <scope>NUCLEOTIDE SEQUENCE</scope>
    <source>
        <strain evidence="10">CBS 10844</strain>
    </source>
</reference>